<organism evidence="2 3">
    <name type="scientific">Methylobacterium nodulans (strain LMG 21967 / CNCM I-2342 / ORS 2060)</name>
    <dbReference type="NCBI Taxonomy" id="460265"/>
    <lineage>
        <taxon>Bacteria</taxon>
        <taxon>Pseudomonadati</taxon>
        <taxon>Pseudomonadota</taxon>
        <taxon>Alphaproteobacteria</taxon>
        <taxon>Hyphomicrobiales</taxon>
        <taxon>Methylobacteriaceae</taxon>
        <taxon>Methylobacterium</taxon>
    </lineage>
</organism>
<dbReference type="EMBL" id="CP001349">
    <property type="protein sequence ID" value="ACL58732.1"/>
    <property type="molecule type" value="Genomic_DNA"/>
</dbReference>
<protein>
    <submittedName>
        <fullName evidence="2">Uncharacterized protein</fullName>
    </submittedName>
</protein>
<dbReference type="OrthoDB" id="7376608at2"/>
<dbReference type="AlphaFoldDB" id="B8IRJ2"/>
<evidence type="ECO:0000256" key="1">
    <source>
        <dbReference type="SAM" id="MobiDB-lite"/>
    </source>
</evidence>
<dbReference type="STRING" id="460265.Mnod_3832"/>
<feature type="compositionally biased region" description="Pro residues" evidence="1">
    <location>
        <begin position="62"/>
        <end position="71"/>
    </location>
</feature>
<evidence type="ECO:0000313" key="3">
    <source>
        <dbReference type="Proteomes" id="UP000008207"/>
    </source>
</evidence>
<proteinExistence type="predicted"/>
<dbReference type="RefSeq" id="WP_015930388.1">
    <property type="nucleotide sequence ID" value="NC_011894.1"/>
</dbReference>
<gene>
    <name evidence="2" type="ordered locus">Mnod_3832</name>
</gene>
<dbReference type="Proteomes" id="UP000008207">
    <property type="component" value="Chromosome"/>
</dbReference>
<accession>B8IRJ2</accession>
<sequence length="80" mass="8817">MSETTILLHEIEAFLTATRLAESTFGRKCVNDGKLVSRLREGRTVTLEKASAIRRFMREYRPPSPAVPAPSSPTMAEAAP</sequence>
<dbReference type="KEGG" id="mno:Mnod_3832"/>
<evidence type="ECO:0000313" key="2">
    <source>
        <dbReference type="EMBL" id="ACL58732.1"/>
    </source>
</evidence>
<name>B8IRJ2_METNO</name>
<dbReference type="HOGENOM" id="CLU_2585656_0_0_5"/>
<keyword evidence="3" id="KW-1185">Reference proteome</keyword>
<reference evidence="2 3" key="1">
    <citation type="submission" date="2009-01" db="EMBL/GenBank/DDBJ databases">
        <title>Complete sequence of chromosome of Methylobacterium nodulans ORS 2060.</title>
        <authorList>
            <consortium name="US DOE Joint Genome Institute"/>
            <person name="Lucas S."/>
            <person name="Copeland A."/>
            <person name="Lapidus A."/>
            <person name="Glavina del Rio T."/>
            <person name="Dalin E."/>
            <person name="Tice H."/>
            <person name="Bruce D."/>
            <person name="Goodwin L."/>
            <person name="Pitluck S."/>
            <person name="Sims D."/>
            <person name="Brettin T."/>
            <person name="Detter J.C."/>
            <person name="Han C."/>
            <person name="Larimer F."/>
            <person name="Land M."/>
            <person name="Hauser L."/>
            <person name="Kyrpides N."/>
            <person name="Ivanova N."/>
            <person name="Marx C.J."/>
            <person name="Richardson P."/>
        </authorList>
    </citation>
    <scope>NUCLEOTIDE SEQUENCE [LARGE SCALE GENOMIC DNA]</scope>
    <source>
        <strain evidence="3">LMG 21967 / CNCM I-2342 / ORS 2060</strain>
    </source>
</reference>
<feature type="region of interest" description="Disordered" evidence="1">
    <location>
        <begin position="61"/>
        <end position="80"/>
    </location>
</feature>